<sequence length="226" mass="25510">MMVEKSDYPREVQVESITQRGYDKASKVNDLTWPSLSESSMPNLNDYEKSWMTKRFHGQNISPTIKNQGNRGSCFFHSLIFAAEIELKRQAALRVPPRKSKMRFSPNEFINEYGKEGDPMPKFSPALKMLKEKGVSALGKNVERGKYCIKGYKSRSNMSFKEIKEPIRQGMPIVGGIFMDEGFTEVGPKDIYDYDPTKALLTEDGEHVGHAVTFIGSGVCATVEHI</sequence>
<dbReference type="AlphaFoldDB" id="A0A0A9CNJ5"/>
<protein>
    <recommendedName>
        <fullName evidence="2">Peptidase C1A papain C-terminal domain-containing protein</fullName>
    </recommendedName>
</protein>
<reference evidence="1" key="2">
    <citation type="journal article" date="2015" name="Data Brief">
        <title>Shoot transcriptome of the giant reed, Arundo donax.</title>
        <authorList>
            <person name="Barrero R.A."/>
            <person name="Guerrero F.D."/>
            <person name="Moolhuijzen P."/>
            <person name="Goolsby J.A."/>
            <person name="Tidwell J."/>
            <person name="Bellgard S.E."/>
            <person name="Bellgard M.I."/>
        </authorList>
    </citation>
    <scope>NUCLEOTIDE SEQUENCE</scope>
    <source>
        <tissue evidence="1">Shoot tissue taken approximately 20 cm above the soil surface</tissue>
    </source>
</reference>
<dbReference type="InterPro" id="IPR038765">
    <property type="entry name" value="Papain-like_cys_pep_sf"/>
</dbReference>
<dbReference type="EMBL" id="GBRH01221877">
    <property type="protein sequence ID" value="JAD76018.1"/>
    <property type="molecule type" value="Transcribed_RNA"/>
</dbReference>
<dbReference type="Gene3D" id="3.90.70.10">
    <property type="entry name" value="Cysteine proteinases"/>
    <property type="match status" value="1"/>
</dbReference>
<evidence type="ECO:0000313" key="1">
    <source>
        <dbReference type="EMBL" id="JAD76018.1"/>
    </source>
</evidence>
<dbReference type="SUPFAM" id="SSF54001">
    <property type="entry name" value="Cysteine proteinases"/>
    <property type="match status" value="1"/>
</dbReference>
<reference evidence="1" key="1">
    <citation type="submission" date="2014-09" db="EMBL/GenBank/DDBJ databases">
        <authorList>
            <person name="Magalhaes I.L.F."/>
            <person name="Oliveira U."/>
            <person name="Santos F.R."/>
            <person name="Vidigal T.H.D.A."/>
            <person name="Brescovit A.D."/>
            <person name="Santos A.J."/>
        </authorList>
    </citation>
    <scope>NUCLEOTIDE SEQUENCE</scope>
    <source>
        <tissue evidence="1">Shoot tissue taken approximately 20 cm above the soil surface</tissue>
    </source>
</reference>
<proteinExistence type="predicted"/>
<organism evidence="1">
    <name type="scientific">Arundo donax</name>
    <name type="common">Giant reed</name>
    <name type="synonym">Donax arundinaceus</name>
    <dbReference type="NCBI Taxonomy" id="35708"/>
    <lineage>
        <taxon>Eukaryota</taxon>
        <taxon>Viridiplantae</taxon>
        <taxon>Streptophyta</taxon>
        <taxon>Embryophyta</taxon>
        <taxon>Tracheophyta</taxon>
        <taxon>Spermatophyta</taxon>
        <taxon>Magnoliopsida</taxon>
        <taxon>Liliopsida</taxon>
        <taxon>Poales</taxon>
        <taxon>Poaceae</taxon>
        <taxon>PACMAD clade</taxon>
        <taxon>Arundinoideae</taxon>
        <taxon>Arundineae</taxon>
        <taxon>Arundo</taxon>
    </lineage>
</organism>
<name>A0A0A9CNJ5_ARUDO</name>
<evidence type="ECO:0008006" key="2">
    <source>
        <dbReference type="Google" id="ProtNLM"/>
    </source>
</evidence>
<accession>A0A0A9CNJ5</accession>